<keyword evidence="1" id="KW-1133">Transmembrane helix</keyword>
<name>A0A5K3ETY4_MESCO</name>
<reference evidence="2" key="1">
    <citation type="submission" date="2019-11" db="UniProtKB">
        <authorList>
            <consortium name="WormBaseParasite"/>
        </authorList>
    </citation>
    <scope>IDENTIFICATION</scope>
</reference>
<protein>
    <submittedName>
        <fullName evidence="2">Inner membrane protein</fullName>
    </submittedName>
</protein>
<keyword evidence="1" id="KW-0472">Membrane</keyword>
<keyword evidence="1" id="KW-0812">Transmembrane</keyword>
<dbReference type="WBParaSite" id="MCU_003089-RA">
    <property type="protein sequence ID" value="MCU_003089-RA"/>
    <property type="gene ID" value="MCU_003089"/>
</dbReference>
<feature type="transmembrane region" description="Helical" evidence="1">
    <location>
        <begin position="29"/>
        <end position="48"/>
    </location>
</feature>
<sequence length="87" mass="9840">MKKTGTKEQALLTNHKPEPRIRVHHAGYAAHYILLPIRVFLWLAAFLLRMPLERGETEGWLGPVWSNMFAPLCVGTLLLTPSFADPC</sequence>
<evidence type="ECO:0000313" key="2">
    <source>
        <dbReference type="WBParaSite" id="MCU_003089-RA"/>
    </source>
</evidence>
<evidence type="ECO:0000256" key="1">
    <source>
        <dbReference type="SAM" id="Phobius"/>
    </source>
</evidence>
<accession>A0A5K3ETY4</accession>
<feature type="transmembrane region" description="Helical" evidence="1">
    <location>
        <begin position="60"/>
        <end position="84"/>
    </location>
</feature>
<dbReference type="AlphaFoldDB" id="A0A5K3ETY4"/>
<organism evidence="2">
    <name type="scientific">Mesocestoides corti</name>
    <name type="common">Flatworm</name>
    <dbReference type="NCBI Taxonomy" id="53468"/>
    <lineage>
        <taxon>Eukaryota</taxon>
        <taxon>Metazoa</taxon>
        <taxon>Spiralia</taxon>
        <taxon>Lophotrochozoa</taxon>
        <taxon>Platyhelminthes</taxon>
        <taxon>Cestoda</taxon>
        <taxon>Eucestoda</taxon>
        <taxon>Cyclophyllidea</taxon>
        <taxon>Mesocestoididae</taxon>
        <taxon>Mesocestoides</taxon>
    </lineage>
</organism>
<proteinExistence type="predicted"/>